<proteinExistence type="predicted"/>
<dbReference type="RefSeq" id="XP_060367391.1">
    <property type="nucleotide sequence ID" value="XM_060510300.1"/>
</dbReference>
<name>A0AAD8XI78_GLOAC</name>
<accession>A0AAD8XI78</accession>
<gene>
    <name evidence="1" type="ORF">BDZ83DRAFT_649682</name>
</gene>
<dbReference type="Proteomes" id="UP001244207">
    <property type="component" value="Unassembled WGS sequence"/>
</dbReference>
<keyword evidence="2" id="KW-1185">Reference proteome</keyword>
<reference evidence="1" key="1">
    <citation type="submission" date="2021-12" db="EMBL/GenBank/DDBJ databases">
        <title>Comparative genomics, transcriptomics and evolutionary studies reveal genomic signatures of adaptation to plant cell wall in hemibiotrophic fungi.</title>
        <authorList>
            <consortium name="DOE Joint Genome Institute"/>
            <person name="Baroncelli R."/>
            <person name="Diaz J.F."/>
            <person name="Benocci T."/>
            <person name="Peng M."/>
            <person name="Battaglia E."/>
            <person name="Haridas S."/>
            <person name="Andreopoulos W."/>
            <person name="Labutti K."/>
            <person name="Pangilinan J."/>
            <person name="Floch G.L."/>
            <person name="Makela M.R."/>
            <person name="Henrissat B."/>
            <person name="Grigoriev I.V."/>
            <person name="Crouch J.A."/>
            <person name="De Vries R.P."/>
            <person name="Sukno S.A."/>
            <person name="Thon M.R."/>
        </authorList>
    </citation>
    <scope>NUCLEOTIDE SEQUENCE</scope>
    <source>
        <strain evidence="1">CBS 112980</strain>
    </source>
</reference>
<evidence type="ECO:0000313" key="2">
    <source>
        <dbReference type="Proteomes" id="UP001244207"/>
    </source>
</evidence>
<dbReference type="EMBL" id="JAHMHS010000025">
    <property type="protein sequence ID" value="KAK1727336.1"/>
    <property type="molecule type" value="Genomic_DNA"/>
</dbReference>
<protein>
    <submittedName>
        <fullName evidence="1">Uncharacterized protein</fullName>
    </submittedName>
</protein>
<dbReference type="AlphaFoldDB" id="A0AAD8XI78"/>
<organism evidence="1 2">
    <name type="scientific">Glomerella acutata</name>
    <name type="common">Colletotrichum acutatum</name>
    <dbReference type="NCBI Taxonomy" id="27357"/>
    <lineage>
        <taxon>Eukaryota</taxon>
        <taxon>Fungi</taxon>
        <taxon>Dikarya</taxon>
        <taxon>Ascomycota</taxon>
        <taxon>Pezizomycotina</taxon>
        <taxon>Sordariomycetes</taxon>
        <taxon>Hypocreomycetidae</taxon>
        <taxon>Glomerellales</taxon>
        <taxon>Glomerellaceae</taxon>
        <taxon>Colletotrichum</taxon>
        <taxon>Colletotrichum acutatum species complex</taxon>
    </lineage>
</organism>
<dbReference type="GeneID" id="85394199"/>
<comment type="caution">
    <text evidence="1">The sequence shown here is derived from an EMBL/GenBank/DDBJ whole genome shotgun (WGS) entry which is preliminary data.</text>
</comment>
<sequence length="152" mass="17290">MRFPLLAKPPIIPKRSDYRKSQERDREITPEFEDCGAIVWAKEREPALLKWFFVACSFDVDDPRLRVYRDERRTKKFAVIGGHASHEFAIEPAPTLETVNSTPIRVSTQQAGLTGALGENMTEETRHYLAQSYCSGKVRAKQALPDGMESYA</sequence>
<evidence type="ECO:0000313" key="1">
    <source>
        <dbReference type="EMBL" id="KAK1727336.1"/>
    </source>
</evidence>